<accession>A0A0F9MPT0</accession>
<comment type="caution">
    <text evidence="1">The sequence shown here is derived from an EMBL/GenBank/DDBJ whole genome shotgun (WGS) entry which is preliminary data.</text>
</comment>
<gene>
    <name evidence="1" type="ORF">LCGC14_1064630</name>
</gene>
<protein>
    <submittedName>
        <fullName evidence="1">Uncharacterized protein</fullName>
    </submittedName>
</protein>
<sequence>MIKKTRVAVTTVGSAGSATGTGTTEVVIKGRIVRVDVNFNASAPAGTTDLTLAQTNEDQAENIVNLTDTATDVTIYPTVQLTDNTGTARTMDGTRPLVDYYPVSDTLTATVSQSDALTDAAVLEIYYEES</sequence>
<dbReference type="AlphaFoldDB" id="A0A0F9MPT0"/>
<evidence type="ECO:0000313" key="1">
    <source>
        <dbReference type="EMBL" id="KKN07664.1"/>
    </source>
</evidence>
<organism evidence="1">
    <name type="scientific">marine sediment metagenome</name>
    <dbReference type="NCBI Taxonomy" id="412755"/>
    <lineage>
        <taxon>unclassified sequences</taxon>
        <taxon>metagenomes</taxon>
        <taxon>ecological metagenomes</taxon>
    </lineage>
</organism>
<proteinExistence type="predicted"/>
<dbReference type="EMBL" id="LAZR01004542">
    <property type="protein sequence ID" value="KKN07664.1"/>
    <property type="molecule type" value="Genomic_DNA"/>
</dbReference>
<reference evidence="1" key="1">
    <citation type="journal article" date="2015" name="Nature">
        <title>Complex archaea that bridge the gap between prokaryotes and eukaryotes.</title>
        <authorList>
            <person name="Spang A."/>
            <person name="Saw J.H."/>
            <person name="Jorgensen S.L."/>
            <person name="Zaremba-Niedzwiedzka K."/>
            <person name="Martijn J."/>
            <person name="Lind A.E."/>
            <person name="van Eijk R."/>
            <person name="Schleper C."/>
            <person name="Guy L."/>
            <person name="Ettema T.J."/>
        </authorList>
    </citation>
    <scope>NUCLEOTIDE SEQUENCE</scope>
</reference>
<name>A0A0F9MPT0_9ZZZZ</name>